<dbReference type="PANTHER" id="PTHR10192">
    <property type="entry name" value="MOLYBDOPTERIN BIOSYNTHESIS PROTEIN"/>
    <property type="match status" value="1"/>
</dbReference>
<evidence type="ECO:0000313" key="4">
    <source>
        <dbReference type="Proteomes" id="UP000284177"/>
    </source>
</evidence>
<keyword evidence="1" id="KW-0808">Transferase</keyword>
<dbReference type="SUPFAM" id="SSF53218">
    <property type="entry name" value="Molybdenum cofactor biosynthesis proteins"/>
    <property type="match status" value="1"/>
</dbReference>
<dbReference type="OrthoDB" id="9767940at2"/>
<comment type="cofactor">
    <cofactor evidence="1">
        <name>Mg(2+)</name>
        <dbReference type="ChEBI" id="CHEBI:18420"/>
    </cofactor>
</comment>
<evidence type="ECO:0000313" key="3">
    <source>
        <dbReference type="EMBL" id="RKD32941.1"/>
    </source>
</evidence>
<keyword evidence="1" id="KW-0479">Metal-binding</keyword>
<dbReference type="Proteomes" id="UP000284177">
    <property type="component" value="Unassembled WGS sequence"/>
</dbReference>
<dbReference type="EMBL" id="MCIB01000008">
    <property type="protein sequence ID" value="RKD32941.1"/>
    <property type="molecule type" value="Genomic_DNA"/>
</dbReference>
<keyword evidence="1" id="KW-0460">Magnesium</keyword>
<dbReference type="UniPathway" id="UPA00344"/>
<proteinExistence type="inferred from homology"/>
<reference evidence="3 4" key="1">
    <citation type="submission" date="2016-08" db="EMBL/GenBank/DDBJ databases">
        <title>Novel Firmicutes and Novel Genomes.</title>
        <authorList>
            <person name="Poppleton D.I."/>
            <person name="Gribaldo S."/>
        </authorList>
    </citation>
    <scope>NUCLEOTIDE SEQUENCE [LARGE SCALE GENOMIC DNA]</scope>
    <source>
        <strain evidence="3 4">CTT3</strain>
    </source>
</reference>
<protein>
    <recommendedName>
        <fullName evidence="1">Molybdopterin molybdenumtransferase</fullName>
        <ecNumber evidence="1">2.10.1.1</ecNumber>
    </recommendedName>
</protein>
<dbReference type="CDD" id="cd03522">
    <property type="entry name" value="MoeA_like"/>
    <property type="match status" value="1"/>
</dbReference>
<dbReference type="InterPro" id="IPR036425">
    <property type="entry name" value="MoaB/Mog-like_dom_sf"/>
</dbReference>
<dbReference type="Gene3D" id="3.40.980.10">
    <property type="entry name" value="MoaB/Mog-like domain"/>
    <property type="match status" value="1"/>
</dbReference>
<comment type="pathway">
    <text evidence="1">Cofactor biosynthesis; molybdopterin biosynthesis.</text>
</comment>
<dbReference type="GO" id="GO:0061599">
    <property type="term" value="F:molybdopterin molybdotransferase activity"/>
    <property type="evidence" value="ECO:0007669"/>
    <property type="project" value="UniProtKB-UniRule"/>
</dbReference>
<evidence type="ECO:0000256" key="1">
    <source>
        <dbReference type="RuleBase" id="RU365090"/>
    </source>
</evidence>
<dbReference type="Pfam" id="PF00994">
    <property type="entry name" value="MoCF_biosynth"/>
    <property type="match status" value="1"/>
</dbReference>
<gene>
    <name evidence="3" type="ORF">BET03_10010</name>
</gene>
<name>A0A419T658_9FIRM</name>
<dbReference type="InterPro" id="IPR001453">
    <property type="entry name" value="MoaB/Mog_dom"/>
</dbReference>
<dbReference type="GO" id="GO:0006777">
    <property type="term" value="P:Mo-molybdopterin cofactor biosynthetic process"/>
    <property type="evidence" value="ECO:0007669"/>
    <property type="project" value="UniProtKB-UniRule"/>
</dbReference>
<dbReference type="AlphaFoldDB" id="A0A419T658"/>
<dbReference type="RefSeq" id="WP_120168098.1">
    <property type="nucleotide sequence ID" value="NZ_MCIB01000008.1"/>
</dbReference>
<dbReference type="PANTHER" id="PTHR10192:SF28">
    <property type="entry name" value="MOLYBDOPTERIN MOLYBDENUMTRANSFERASE"/>
    <property type="match status" value="1"/>
</dbReference>
<comment type="caution">
    <text evidence="3">The sequence shown here is derived from an EMBL/GenBank/DDBJ whole genome shotgun (WGS) entry which is preliminary data.</text>
</comment>
<comment type="catalytic activity">
    <reaction evidence="1">
        <text>adenylyl-molybdopterin + molybdate = Mo-molybdopterin + AMP + H(+)</text>
        <dbReference type="Rhea" id="RHEA:35047"/>
        <dbReference type="ChEBI" id="CHEBI:15378"/>
        <dbReference type="ChEBI" id="CHEBI:36264"/>
        <dbReference type="ChEBI" id="CHEBI:62727"/>
        <dbReference type="ChEBI" id="CHEBI:71302"/>
        <dbReference type="ChEBI" id="CHEBI:456215"/>
    </reaction>
</comment>
<comment type="function">
    <text evidence="1">Catalyzes the insertion of molybdate into adenylated molybdopterin with the concomitant release of AMP.</text>
</comment>
<comment type="similarity">
    <text evidence="1">Belongs to the MoeA family.</text>
</comment>
<keyword evidence="4" id="KW-1185">Reference proteome</keyword>
<dbReference type="InterPro" id="IPR038987">
    <property type="entry name" value="MoeA-like"/>
</dbReference>
<sequence length="339" mass="37178">MKKVRVEDAVGAVLGHDLTKIVPGEFKGPAFKKGHIIKKEDIPILKGMGKNHIYVIDLKEHQIHEDEAALRIGNAVGGEGIYLKGPSEGKVSLRAKYKGLLKINLEALETINSIELIILATLHNNTLVKKDEQVAGTRIIPLVTEKSKIERVEDISKKLGTVIKIKRLKPKKIGIVVTGTEVYEGRITDKFGPILKNKVENYGGELVDIRYAPDDSSQIEKVIEEFLKEDVEIVFASGGMSVDADDVTPKAIKNVSDNIVTYGSPVLPGAMFMLAYRGKKAIIGIPACGMYYKTTVFDLVFPRILAGEILSRKDIISLAHGGLCLNCDICNYPICPFGK</sequence>
<organism evidence="3 4">
    <name type="scientific">Thermohalobacter berrensis</name>
    <dbReference type="NCBI Taxonomy" id="99594"/>
    <lineage>
        <taxon>Bacteria</taxon>
        <taxon>Bacillati</taxon>
        <taxon>Bacillota</taxon>
        <taxon>Tissierellia</taxon>
        <taxon>Tissierellales</taxon>
        <taxon>Thermohalobacteraceae</taxon>
        <taxon>Thermohalobacter</taxon>
    </lineage>
</organism>
<dbReference type="GO" id="GO:0005829">
    <property type="term" value="C:cytosol"/>
    <property type="evidence" value="ECO:0007669"/>
    <property type="project" value="TreeGrafter"/>
</dbReference>
<evidence type="ECO:0000259" key="2">
    <source>
        <dbReference type="SMART" id="SM00852"/>
    </source>
</evidence>
<keyword evidence="1" id="KW-0501">Molybdenum cofactor biosynthesis</keyword>
<feature type="domain" description="MoaB/Mog" evidence="2">
    <location>
        <begin position="174"/>
        <end position="306"/>
    </location>
</feature>
<keyword evidence="1" id="KW-0500">Molybdenum</keyword>
<accession>A0A419T658</accession>
<dbReference type="EC" id="2.10.1.1" evidence="1"/>
<dbReference type="SMART" id="SM00852">
    <property type="entry name" value="MoCF_biosynth"/>
    <property type="match status" value="1"/>
</dbReference>
<dbReference type="GO" id="GO:0046872">
    <property type="term" value="F:metal ion binding"/>
    <property type="evidence" value="ECO:0007669"/>
    <property type="project" value="UniProtKB-UniRule"/>
</dbReference>